<evidence type="ECO:0000313" key="3">
    <source>
        <dbReference type="EMBL" id="MCP2366088.1"/>
    </source>
</evidence>
<dbReference type="InterPro" id="IPR003870">
    <property type="entry name" value="DUF222"/>
</dbReference>
<dbReference type="RefSeq" id="WP_133988447.1">
    <property type="nucleotide sequence ID" value="NZ_BMDN01000001.1"/>
</dbReference>
<dbReference type="OrthoDB" id="5177627at2"/>
<dbReference type="Pfam" id="PF02720">
    <property type="entry name" value="DUF222"/>
    <property type="match status" value="1"/>
</dbReference>
<dbReference type="EMBL" id="LT629755">
    <property type="protein sequence ID" value="SDS92116.1"/>
    <property type="molecule type" value="Genomic_DNA"/>
</dbReference>
<dbReference type="Proteomes" id="UP000199482">
    <property type="component" value="Chromosome I"/>
</dbReference>
<reference evidence="3" key="3">
    <citation type="submission" date="2022-06" db="EMBL/GenBank/DDBJ databases">
        <title>Genomic Encyclopedia of Type Strains, Phase III (KMG-III): the genomes of soil and plant-associated and newly described type strains.</title>
        <authorList>
            <person name="Whitman W."/>
        </authorList>
    </citation>
    <scope>NUCLEOTIDE SEQUENCE</scope>
    <source>
        <strain evidence="3">CPCC 202695</strain>
    </source>
</reference>
<evidence type="ECO:0000256" key="1">
    <source>
        <dbReference type="ARBA" id="ARBA00023450"/>
    </source>
</evidence>
<dbReference type="Pfam" id="PF01844">
    <property type="entry name" value="HNH"/>
    <property type="match status" value="1"/>
</dbReference>
<dbReference type="AlphaFoldDB" id="A0A1H1W6L1"/>
<gene>
    <name evidence="3" type="ORF">BCL57_000230</name>
    <name evidence="4" type="ORF">SAMN04489721_2159</name>
</gene>
<keyword evidence="4" id="KW-0540">Nuclease</keyword>
<dbReference type="InterPro" id="IPR003615">
    <property type="entry name" value="HNH_nuc"/>
</dbReference>
<reference evidence="5" key="2">
    <citation type="submission" date="2016-10" db="EMBL/GenBank/DDBJ databases">
        <authorList>
            <person name="Varghese N."/>
            <person name="Submissions S."/>
        </authorList>
    </citation>
    <scope>NUCLEOTIDE SEQUENCE [LARGE SCALE GENOMIC DNA]</scope>
    <source>
        <strain evidence="5">CPCC 202695</strain>
    </source>
</reference>
<dbReference type="STRING" id="589382.SAMN04489721_2159"/>
<evidence type="ECO:0000313" key="4">
    <source>
        <dbReference type="EMBL" id="SDS92116.1"/>
    </source>
</evidence>
<keyword evidence="4" id="KW-0378">Hydrolase</keyword>
<reference evidence="4" key="1">
    <citation type="submission" date="2016-10" db="EMBL/GenBank/DDBJ databases">
        <authorList>
            <person name="de Groot N.N."/>
        </authorList>
    </citation>
    <scope>NUCLEOTIDE SEQUENCE [LARGE SCALE GENOMIC DNA]</scope>
    <source>
        <strain evidence="4">CPCC 202695</strain>
    </source>
</reference>
<evidence type="ECO:0000313" key="5">
    <source>
        <dbReference type="Proteomes" id="UP000199482"/>
    </source>
</evidence>
<dbReference type="InterPro" id="IPR002711">
    <property type="entry name" value="HNH"/>
</dbReference>
<dbReference type="Gene3D" id="1.10.30.50">
    <property type="match status" value="1"/>
</dbReference>
<proteinExistence type="inferred from homology"/>
<keyword evidence="4" id="KW-0255">Endonuclease</keyword>
<protein>
    <submittedName>
        <fullName evidence="4">HNH endonuclease</fullName>
    </submittedName>
</protein>
<evidence type="ECO:0000259" key="2">
    <source>
        <dbReference type="SMART" id="SM00507"/>
    </source>
</evidence>
<name>A0A1H1W6L1_9MICO</name>
<dbReference type="GO" id="GO:0003676">
    <property type="term" value="F:nucleic acid binding"/>
    <property type="evidence" value="ECO:0007669"/>
    <property type="project" value="InterPro"/>
</dbReference>
<sequence>MEQPAPEQHPLAALSALQRDVAALHEVWAGVSPAWGAVRGGPQSELEQLSDAGLMQVTDALARVRRDVDAVLARVAAEMSKRSGPEFGDSGFAKAQGFHNAIRLVAAATGASRSDAARLIAVGTATAERQTFTGEPLPSRHRHIAEALESATISIDAASAITTMLDRASMRSDPDRVQVVERALVDLAGRVPLETLLRGVREAEARLDPDGVEPREDELRMERSLTMREDGHGMVHLHARIDPESAAPVKAAIEALVSDALRRRDSGAGAVGEGASGPVIDDHRTIPQIRVDALAALARHALGCSQTLAPLAKTTVIVRVDLDTLVTQLGHARIDGIEQPVSAGTVRRMAADAELIPAVLGGDSLPLDLGRAVRLFTKAQRLALGERDGGCASCGQNIGYVEAHHIDWWERDTGPTDLSNGVMLCSFCHHMIHRDGWRVHAGPAEVWFIPPPHIDPAQVPRLGGRARFELREERAA</sequence>
<accession>A0A1H1W6L1</accession>
<organism evidence="4 5">
    <name type="scientific">Agromyces flavus</name>
    <dbReference type="NCBI Taxonomy" id="589382"/>
    <lineage>
        <taxon>Bacteria</taxon>
        <taxon>Bacillati</taxon>
        <taxon>Actinomycetota</taxon>
        <taxon>Actinomycetes</taxon>
        <taxon>Micrococcales</taxon>
        <taxon>Microbacteriaceae</taxon>
        <taxon>Agromyces</taxon>
    </lineage>
</organism>
<dbReference type="Proteomes" id="UP000893823">
    <property type="component" value="Unassembled WGS sequence"/>
</dbReference>
<dbReference type="GO" id="GO:0004519">
    <property type="term" value="F:endonuclease activity"/>
    <property type="evidence" value="ECO:0007669"/>
    <property type="project" value="UniProtKB-KW"/>
</dbReference>
<dbReference type="SMART" id="SM00507">
    <property type="entry name" value="HNHc"/>
    <property type="match status" value="1"/>
</dbReference>
<feature type="domain" description="HNH nuclease" evidence="2">
    <location>
        <begin position="379"/>
        <end position="430"/>
    </location>
</feature>
<dbReference type="EMBL" id="SODL02000001">
    <property type="protein sequence ID" value="MCP2366088.1"/>
    <property type="molecule type" value="Genomic_DNA"/>
</dbReference>
<keyword evidence="6" id="KW-1185">Reference proteome</keyword>
<dbReference type="GO" id="GO:0008270">
    <property type="term" value="F:zinc ion binding"/>
    <property type="evidence" value="ECO:0007669"/>
    <property type="project" value="InterPro"/>
</dbReference>
<comment type="similarity">
    <text evidence="1">Belongs to the Rv1128c/1148c/1588c/1702c/1945/3466 family.</text>
</comment>
<dbReference type="CDD" id="cd00085">
    <property type="entry name" value="HNHc"/>
    <property type="match status" value="1"/>
</dbReference>
<evidence type="ECO:0000313" key="6">
    <source>
        <dbReference type="Proteomes" id="UP000893823"/>
    </source>
</evidence>